<sequence length="271" mass="28023">MSEERPDRPASPQPGPPPHPGHPGQQFAGQPYGGPAPGVPHPGMYPPQPGMPGGPPPGWGPGTPFPGVPQPPKKSYTGLIVVALVAVVALAAAGVALLVTIGRSPTPTTASSASGFDEVCQGGSISNAAEFGAPYRPVAFVHRSSDVGHAGIGSFSGRDTWRKLHLGSASDLPPSQLNTVACLTELKQARSKTQTCTFTQSGSEVQVDYFSTRYQVAVYEAKTGRKAKDLGEVSGSADSCPFLASFDRNDRRIVASPDAQPLQTLLAGFTG</sequence>
<feature type="compositionally biased region" description="Pro residues" evidence="1">
    <location>
        <begin position="9"/>
        <end position="21"/>
    </location>
</feature>
<evidence type="ECO:0000313" key="4">
    <source>
        <dbReference type="Proteomes" id="UP000035088"/>
    </source>
</evidence>
<protein>
    <submittedName>
        <fullName evidence="3">Uncharacterized protein</fullName>
    </submittedName>
</protein>
<name>G7GXJ0_9ACTN</name>
<feature type="transmembrane region" description="Helical" evidence="2">
    <location>
        <begin position="79"/>
        <end position="101"/>
    </location>
</feature>
<evidence type="ECO:0000256" key="2">
    <source>
        <dbReference type="SAM" id="Phobius"/>
    </source>
</evidence>
<evidence type="ECO:0000256" key="1">
    <source>
        <dbReference type="SAM" id="MobiDB-lite"/>
    </source>
</evidence>
<comment type="caution">
    <text evidence="3">The sequence shown here is derived from an EMBL/GenBank/DDBJ whole genome shotgun (WGS) entry which is preliminary data.</text>
</comment>
<evidence type="ECO:0000313" key="3">
    <source>
        <dbReference type="EMBL" id="GAB08315.1"/>
    </source>
</evidence>
<feature type="compositionally biased region" description="Pro residues" evidence="1">
    <location>
        <begin position="37"/>
        <end position="68"/>
    </location>
</feature>
<feature type="region of interest" description="Disordered" evidence="1">
    <location>
        <begin position="1"/>
        <end position="68"/>
    </location>
</feature>
<dbReference type="STRING" id="1073574.GOARA_008_00150"/>
<dbReference type="AlphaFoldDB" id="G7GXJ0"/>
<dbReference type="RefSeq" id="WP_007320395.1">
    <property type="nucleotide sequence ID" value="NZ_BAEE01000008.1"/>
</dbReference>
<keyword evidence="4" id="KW-1185">Reference proteome</keyword>
<keyword evidence="2" id="KW-1133">Transmembrane helix</keyword>
<accession>G7GXJ0</accession>
<dbReference type="EMBL" id="BAEE01000008">
    <property type="protein sequence ID" value="GAB08315.1"/>
    <property type="molecule type" value="Genomic_DNA"/>
</dbReference>
<organism evidence="3 4">
    <name type="scientific">Gordonia araii NBRC 100433</name>
    <dbReference type="NCBI Taxonomy" id="1073574"/>
    <lineage>
        <taxon>Bacteria</taxon>
        <taxon>Bacillati</taxon>
        <taxon>Actinomycetota</taxon>
        <taxon>Actinomycetes</taxon>
        <taxon>Mycobacteriales</taxon>
        <taxon>Gordoniaceae</taxon>
        <taxon>Gordonia</taxon>
    </lineage>
</organism>
<dbReference type="Proteomes" id="UP000035088">
    <property type="component" value="Unassembled WGS sequence"/>
</dbReference>
<reference evidence="3 4" key="1">
    <citation type="submission" date="2011-11" db="EMBL/GenBank/DDBJ databases">
        <title>Whole genome shotgun sequence of Gordonia araii NBRC 100433.</title>
        <authorList>
            <person name="Yoshida Y."/>
            <person name="Hosoyama A."/>
            <person name="Tsuchikane K."/>
            <person name="Katsumata H."/>
            <person name="Yamazaki S."/>
            <person name="Fujita N."/>
        </authorList>
    </citation>
    <scope>NUCLEOTIDE SEQUENCE [LARGE SCALE GENOMIC DNA]</scope>
    <source>
        <strain evidence="3 4">NBRC 100433</strain>
    </source>
</reference>
<proteinExistence type="predicted"/>
<dbReference type="OrthoDB" id="4630097at2"/>
<keyword evidence="2" id="KW-0472">Membrane</keyword>
<keyword evidence="2" id="KW-0812">Transmembrane</keyword>
<gene>
    <name evidence="3" type="ORF">GOARA_008_00150</name>
</gene>